<evidence type="ECO:0000313" key="3">
    <source>
        <dbReference type="EMBL" id="MFB9203729.1"/>
    </source>
</evidence>
<organism evidence="3 4">
    <name type="scientific">Nonomuraea spiralis</name>
    <dbReference type="NCBI Taxonomy" id="46182"/>
    <lineage>
        <taxon>Bacteria</taxon>
        <taxon>Bacillati</taxon>
        <taxon>Actinomycetota</taxon>
        <taxon>Actinomycetes</taxon>
        <taxon>Streptosporangiales</taxon>
        <taxon>Streptosporangiaceae</taxon>
        <taxon>Nonomuraea</taxon>
    </lineage>
</organism>
<comment type="function">
    <text evidence="1">May be involved in the formation or repair of [Fe-S] clusters present in iron-sulfur proteins.</text>
</comment>
<reference evidence="3 4" key="1">
    <citation type="submission" date="2024-09" db="EMBL/GenBank/DDBJ databases">
        <authorList>
            <person name="Sun Q."/>
            <person name="Mori K."/>
        </authorList>
    </citation>
    <scope>NUCLEOTIDE SEQUENCE [LARGE SCALE GENOMIC DNA]</scope>
    <source>
        <strain evidence="3 4">CCM 3426</strain>
    </source>
</reference>
<gene>
    <name evidence="3" type="ORF">ACFFV7_21240</name>
</gene>
<dbReference type="InterPro" id="IPR034904">
    <property type="entry name" value="FSCA_dom_sf"/>
</dbReference>
<evidence type="ECO:0000256" key="1">
    <source>
        <dbReference type="ARBA" id="ARBA00049958"/>
    </source>
</evidence>
<evidence type="ECO:0000259" key="2">
    <source>
        <dbReference type="Pfam" id="PF01106"/>
    </source>
</evidence>
<dbReference type="SUPFAM" id="SSF117916">
    <property type="entry name" value="Fe-S cluster assembly (FSCA) domain-like"/>
    <property type="match status" value="1"/>
</dbReference>
<dbReference type="Pfam" id="PF01106">
    <property type="entry name" value="NifU"/>
    <property type="match status" value="1"/>
</dbReference>
<proteinExistence type="predicted"/>
<dbReference type="Proteomes" id="UP001589647">
    <property type="component" value="Unassembled WGS sequence"/>
</dbReference>
<keyword evidence="4" id="KW-1185">Reference proteome</keyword>
<comment type="caution">
    <text evidence="3">The sequence shown here is derived from an EMBL/GenBank/DDBJ whole genome shotgun (WGS) entry which is preliminary data.</text>
</comment>
<dbReference type="EMBL" id="JBHMEI010000015">
    <property type="protein sequence ID" value="MFB9203729.1"/>
    <property type="molecule type" value="Genomic_DNA"/>
</dbReference>
<dbReference type="InterPro" id="IPR018106">
    <property type="entry name" value="CAP_CS_N"/>
</dbReference>
<protein>
    <submittedName>
        <fullName evidence="3">NifU family protein</fullName>
    </submittedName>
</protein>
<dbReference type="InterPro" id="IPR001075">
    <property type="entry name" value="NIF_FeS_clus_asmbl_NifU_C"/>
</dbReference>
<accession>A0ABV5IJ17</accession>
<dbReference type="RefSeq" id="WP_189649213.1">
    <property type="nucleotide sequence ID" value="NZ_BMRC01000009.1"/>
</dbReference>
<sequence length="188" mass="19712">MAERDAVDEKTAERGRLDDQAVARLLERLEETLGRLEGMPGPSAEAALDAVAILAEVYGEALSRVMDRAPAGTAVAAALADDELLGHLLVLHDIHPEPLRRRVERALDGLASVLRTHGVEARLAEVTADVARVRLTGGCSSGSEPVRQAVEQAVRAVAPELGTVEVSRAAPAAFVPAEALLTRPGGPV</sequence>
<dbReference type="Gene3D" id="3.30.300.130">
    <property type="entry name" value="Fe-S cluster assembly (FSCA)"/>
    <property type="match status" value="1"/>
</dbReference>
<dbReference type="PROSITE" id="PS01088">
    <property type="entry name" value="CAP_1"/>
    <property type="match status" value="1"/>
</dbReference>
<name>A0ABV5IJ17_9ACTN</name>
<evidence type="ECO:0000313" key="4">
    <source>
        <dbReference type="Proteomes" id="UP001589647"/>
    </source>
</evidence>
<feature type="domain" description="NIF system FeS cluster assembly NifU C-terminal" evidence="2">
    <location>
        <begin position="103"/>
        <end position="165"/>
    </location>
</feature>